<organism evidence="1">
    <name type="scientific">bioreactor metagenome</name>
    <dbReference type="NCBI Taxonomy" id="1076179"/>
    <lineage>
        <taxon>unclassified sequences</taxon>
        <taxon>metagenomes</taxon>
        <taxon>ecological metagenomes</taxon>
    </lineage>
</organism>
<sequence>MAANRTRTNYTERFTLQFEVRNLQVISEVAKIFSLKHMLLLG</sequence>
<name>A0A645BEQ4_9ZZZZ</name>
<gene>
    <name evidence="1" type="ORF">SDC9_107042</name>
</gene>
<protein>
    <submittedName>
        <fullName evidence="1">Uncharacterized protein</fullName>
    </submittedName>
</protein>
<dbReference type="EMBL" id="VSSQ01017675">
    <property type="protein sequence ID" value="MPM60194.1"/>
    <property type="molecule type" value="Genomic_DNA"/>
</dbReference>
<dbReference type="AlphaFoldDB" id="A0A645BEQ4"/>
<evidence type="ECO:0000313" key="1">
    <source>
        <dbReference type="EMBL" id="MPM60194.1"/>
    </source>
</evidence>
<proteinExistence type="predicted"/>
<accession>A0A645BEQ4</accession>
<reference evidence="1" key="1">
    <citation type="submission" date="2019-08" db="EMBL/GenBank/DDBJ databases">
        <authorList>
            <person name="Kucharzyk K."/>
            <person name="Murdoch R.W."/>
            <person name="Higgins S."/>
            <person name="Loffler F."/>
        </authorList>
    </citation>
    <scope>NUCLEOTIDE SEQUENCE</scope>
</reference>
<comment type="caution">
    <text evidence="1">The sequence shown here is derived from an EMBL/GenBank/DDBJ whole genome shotgun (WGS) entry which is preliminary data.</text>
</comment>